<feature type="domain" description="Elongation factor P C-terminal" evidence="1">
    <location>
        <begin position="180"/>
        <end position="234"/>
    </location>
</feature>
<dbReference type="InterPro" id="IPR012340">
    <property type="entry name" value="NA-bd_OB-fold"/>
</dbReference>
<sequence length="235" mass="24910">MLRVARSAVRALVVASQEIAAVASCEASTSGTSSWQGHLLQAWRNASKKASQVRAGDVLSRDGRLLKVTKFTAEHGRARAAGFISLELVDMRAGPDAGGRTALKLKPDEVVGLADLEARELQVLYVEGSVVHLMDSASFEQVEVPAPVFGPPGKWLLPDVMVEVKFLGEEPVTGLLPPKVSVKVVEARPAVAREDGSTNRHVVVECGANVLCPGHIDKGDVIVINTAEGTYVSKA</sequence>
<dbReference type="Gene3D" id="2.40.50.140">
    <property type="entry name" value="Nucleic acid-binding proteins"/>
    <property type="match status" value="2"/>
</dbReference>
<feature type="domain" description="Translation elongation factor P/YeiP central" evidence="2">
    <location>
        <begin position="118"/>
        <end position="172"/>
    </location>
</feature>
<accession>A0A7S0WQK4</accession>
<dbReference type="PANTHER" id="PTHR30053:SF14">
    <property type="entry name" value="TRANSLATION ELONGATION FACTOR KOW-LIKE DOMAIN-CONTAINING PROTEIN"/>
    <property type="match status" value="1"/>
</dbReference>
<dbReference type="GO" id="GO:0005737">
    <property type="term" value="C:cytoplasm"/>
    <property type="evidence" value="ECO:0007669"/>
    <property type="project" value="InterPro"/>
</dbReference>
<dbReference type="SUPFAM" id="SSF50249">
    <property type="entry name" value="Nucleic acid-binding proteins"/>
    <property type="match status" value="2"/>
</dbReference>
<evidence type="ECO:0000313" key="3">
    <source>
        <dbReference type="EMBL" id="CAD8678285.1"/>
    </source>
</evidence>
<dbReference type="Pfam" id="PF09285">
    <property type="entry name" value="Elong-fact-P_C"/>
    <property type="match status" value="1"/>
</dbReference>
<reference evidence="3" key="1">
    <citation type="submission" date="2021-01" db="EMBL/GenBank/DDBJ databases">
        <authorList>
            <person name="Corre E."/>
            <person name="Pelletier E."/>
            <person name="Niang G."/>
            <person name="Scheremetjew M."/>
            <person name="Finn R."/>
            <person name="Kale V."/>
            <person name="Holt S."/>
            <person name="Cochrane G."/>
            <person name="Meng A."/>
            <person name="Brown T."/>
            <person name="Cohen L."/>
        </authorList>
    </citation>
    <scope>NUCLEOTIDE SEQUENCE</scope>
    <source>
        <strain evidence="3">SAG 11-49</strain>
    </source>
</reference>
<evidence type="ECO:0008006" key="4">
    <source>
        <dbReference type="Google" id="ProtNLM"/>
    </source>
</evidence>
<dbReference type="AlphaFoldDB" id="A0A7S0WQK4"/>
<dbReference type="SMART" id="SM01185">
    <property type="entry name" value="EFP"/>
    <property type="match status" value="1"/>
</dbReference>
<dbReference type="EMBL" id="HBFB01014929">
    <property type="protein sequence ID" value="CAD8678285.1"/>
    <property type="molecule type" value="Transcribed_RNA"/>
</dbReference>
<evidence type="ECO:0000259" key="1">
    <source>
        <dbReference type="SMART" id="SM00841"/>
    </source>
</evidence>
<gene>
    <name evidence="3" type="ORF">CLEI1391_LOCUS8451</name>
</gene>
<dbReference type="InterPro" id="IPR001059">
    <property type="entry name" value="Transl_elong_P/YeiP_cen"/>
</dbReference>
<dbReference type="GO" id="GO:0043043">
    <property type="term" value="P:peptide biosynthetic process"/>
    <property type="evidence" value="ECO:0007669"/>
    <property type="project" value="InterPro"/>
</dbReference>
<dbReference type="SMART" id="SM00841">
    <property type="entry name" value="Elong-fact-P_C"/>
    <property type="match status" value="1"/>
</dbReference>
<proteinExistence type="predicted"/>
<dbReference type="PANTHER" id="PTHR30053">
    <property type="entry name" value="ELONGATION FACTOR P"/>
    <property type="match status" value="1"/>
</dbReference>
<protein>
    <recommendedName>
        <fullName evidence="4">Elongation factor P C-terminal domain-containing protein</fullName>
    </recommendedName>
</protein>
<dbReference type="InterPro" id="IPR015365">
    <property type="entry name" value="Elong-fact-P_C"/>
</dbReference>
<dbReference type="Pfam" id="PF01132">
    <property type="entry name" value="EFP"/>
    <property type="match status" value="1"/>
</dbReference>
<organism evidence="3">
    <name type="scientific">Chlamydomonas leiostraca</name>
    <dbReference type="NCBI Taxonomy" id="1034604"/>
    <lineage>
        <taxon>Eukaryota</taxon>
        <taxon>Viridiplantae</taxon>
        <taxon>Chlorophyta</taxon>
        <taxon>core chlorophytes</taxon>
        <taxon>Chlorophyceae</taxon>
        <taxon>CS clade</taxon>
        <taxon>Chlamydomonadales</taxon>
        <taxon>Chlamydomonadaceae</taxon>
        <taxon>Chlamydomonas</taxon>
    </lineage>
</organism>
<evidence type="ECO:0000259" key="2">
    <source>
        <dbReference type="SMART" id="SM01185"/>
    </source>
</evidence>
<name>A0A7S0WQK4_9CHLO</name>
<dbReference type="GO" id="GO:0003746">
    <property type="term" value="F:translation elongation factor activity"/>
    <property type="evidence" value="ECO:0007669"/>
    <property type="project" value="InterPro"/>
</dbReference>
<dbReference type="InterPro" id="IPR020599">
    <property type="entry name" value="Transl_elong_fac_P/YeiP"/>
</dbReference>